<gene>
    <name evidence="2" type="ORF">HYG82_17775</name>
</gene>
<dbReference type="Proteomes" id="UP000509241">
    <property type="component" value="Chromosome"/>
</dbReference>
<dbReference type="GeneID" id="56035180"/>
<evidence type="ECO:0000313" key="3">
    <source>
        <dbReference type="Proteomes" id="UP000509241"/>
    </source>
</evidence>
<organism evidence="2 3">
    <name type="scientific">Natrinema halophilum</name>
    <dbReference type="NCBI Taxonomy" id="1699371"/>
    <lineage>
        <taxon>Archaea</taxon>
        <taxon>Methanobacteriati</taxon>
        <taxon>Methanobacteriota</taxon>
        <taxon>Stenosarchaea group</taxon>
        <taxon>Halobacteria</taxon>
        <taxon>Halobacteriales</taxon>
        <taxon>Natrialbaceae</taxon>
        <taxon>Natrinema</taxon>
    </lineage>
</organism>
<sequence length="51" mass="5561">MRISTSAATAQLVTDETRNESGEDRLECDLCGEHVPAAVYHEHLLKECSGS</sequence>
<feature type="compositionally biased region" description="Polar residues" evidence="1">
    <location>
        <begin position="1"/>
        <end position="14"/>
    </location>
</feature>
<dbReference type="KEGG" id="haly:HYG82_17775"/>
<dbReference type="AlphaFoldDB" id="A0A7D5GKZ3"/>
<reference evidence="2 3" key="1">
    <citation type="submission" date="2020-07" db="EMBL/GenBank/DDBJ databases">
        <authorList>
            <person name="Cui H."/>
        </authorList>
    </citation>
    <scope>NUCLEOTIDE SEQUENCE [LARGE SCALE GENOMIC DNA]</scope>
    <source>
        <strain evidence="2 3">YPL8</strain>
    </source>
</reference>
<dbReference type="EMBL" id="CP058601">
    <property type="protein sequence ID" value="QLG47333.1"/>
    <property type="molecule type" value="Genomic_DNA"/>
</dbReference>
<accession>A0A7D5GKZ3</accession>
<dbReference type="OrthoDB" id="205428at2157"/>
<feature type="region of interest" description="Disordered" evidence="1">
    <location>
        <begin position="1"/>
        <end position="24"/>
    </location>
</feature>
<name>A0A7D5GKZ3_9EURY</name>
<evidence type="ECO:0000313" key="2">
    <source>
        <dbReference type="EMBL" id="QLG47333.1"/>
    </source>
</evidence>
<protein>
    <submittedName>
        <fullName evidence="2">Uncharacterized protein</fullName>
    </submittedName>
</protein>
<proteinExistence type="predicted"/>
<feature type="compositionally biased region" description="Basic and acidic residues" evidence="1">
    <location>
        <begin position="15"/>
        <end position="24"/>
    </location>
</feature>
<evidence type="ECO:0000256" key="1">
    <source>
        <dbReference type="SAM" id="MobiDB-lite"/>
    </source>
</evidence>
<keyword evidence="3" id="KW-1185">Reference proteome</keyword>
<dbReference type="RefSeq" id="WP_179259078.1">
    <property type="nucleotide sequence ID" value="NZ_CP058601.1"/>
</dbReference>